<comment type="caution">
    <text evidence="13">The sequence shown here is derived from an EMBL/GenBank/DDBJ whole genome shotgun (WGS) entry which is preliminary data.</text>
</comment>
<evidence type="ECO:0000256" key="3">
    <source>
        <dbReference type="ARBA" id="ARBA00012752"/>
    </source>
</evidence>
<dbReference type="InterPro" id="IPR048534">
    <property type="entry name" value="Man2a1-like_dom"/>
</dbReference>
<dbReference type="FunFam" id="1.20.1270.50:FF:000003">
    <property type="entry name" value="Alpha-mannosidase"/>
    <property type="match status" value="1"/>
</dbReference>
<dbReference type="InterPro" id="IPR013780">
    <property type="entry name" value="Glyco_hydro_b"/>
</dbReference>
<evidence type="ECO:0000256" key="1">
    <source>
        <dbReference type="ARBA" id="ARBA00000365"/>
    </source>
</evidence>
<evidence type="ECO:0000313" key="13">
    <source>
        <dbReference type="EMBL" id="KAJ8772491.1"/>
    </source>
</evidence>
<dbReference type="InterPro" id="IPR011682">
    <property type="entry name" value="Glyco_hydro_38_C"/>
</dbReference>
<dbReference type="FunFam" id="2.70.98.30:FF:000004">
    <property type="entry name" value="Alpha-mannosidase"/>
    <property type="match status" value="1"/>
</dbReference>
<dbReference type="FunFam" id="2.60.40.1360:FF:000001">
    <property type="entry name" value="Alpha-mannosidase"/>
    <property type="match status" value="1"/>
</dbReference>
<dbReference type="InterPro" id="IPR015341">
    <property type="entry name" value="Glyco_hydro_38_cen"/>
</dbReference>
<dbReference type="SUPFAM" id="SSF74650">
    <property type="entry name" value="Galactose mutarotase-like"/>
    <property type="match status" value="1"/>
</dbReference>
<evidence type="ECO:0000256" key="4">
    <source>
        <dbReference type="ARBA" id="ARBA00022723"/>
    </source>
</evidence>
<dbReference type="Gene3D" id="2.70.98.30">
    <property type="entry name" value="Golgi alpha-mannosidase II, domain 4"/>
    <property type="match status" value="1"/>
</dbReference>
<dbReference type="Pfam" id="PF21260">
    <property type="entry name" value="Laman-like_dom"/>
    <property type="match status" value="1"/>
</dbReference>
<evidence type="ECO:0000256" key="7">
    <source>
        <dbReference type="ARBA" id="ARBA00022833"/>
    </source>
</evidence>
<evidence type="ECO:0000256" key="6">
    <source>
        <dbReference type="ARBA" id="ARBA00022801"/>
    </source>
</evidence>
<gene>
    <name evidence="13" type="ORF">K2173_027668</name>
</gene>
<dbReference type="FunFam" id="2.60.40.1180:FF:000015">
    <property type="entry name" value="Alpha-mannosidase"/>
    <property type="match status" value="1"/>
</dbReference>
<keyword evidence="8" id="KW-1015">Disulfide bond</keyword>
<evidence type="ECO:0000256" key="11">
    <source>
        <dbReference type="RuleBase" id="RU361199"/>
    </source>
</evidence>
<organism evidence="13 14">
    <name type="scientific">Erythroxylum novogranatense</name>
    <dbReference type="NCBI Taxonomy" id="1862640"/>
    <lineage>
        <taxon>Eukaryota</taxon>
        <taxon>Viridiplantae</taxon>
        <taxon>Streptophyta</taxon>
        <taxon>Embryophyta</taxon>
        <taxon>Tracheophyta</taxon>
        <taxon>Spermatophyta</taxon>
        <taxon>Magnoliopsida</taxon>
        <taxon>eudicotyledons</taxon>
        <taxon>Gunneridae</taxon>
        <taxon>Pentapetalae</taxon>
        <taxon>rosids</taxon>
        <taxon>fabids</taxon>
        <taxon>Malpighiales</taxon>
        <taxon>Erythroxylaceae</taxon>
        <taxon>Erythroxylum</taxon>
    </lineage>
</organism>
<evidence type="ECO:0000256" key="2">
    <source>
        <dbReference type="ARBA" id="ARBA00009792"/>
    </source>
</evidence>
<keyword evidence="14" id="KW-1185">Reference proteome</keyword>
<evidence type="ECO:0000256" key="8">
    <source>
        <dbReference type="ARBA" id="ARBA00023157"/>
    </source>
</evidence>
<dbReference type="InterPro" id="IPR011013">
    <property type="entry name" value="Gal_mutarotase_sf_dom"/>
</dbReference>
<dbReference type="GO" id="GO:0006013">
    <property type="term" value="P:mannose metabolic process"/>
    <property type="evidence" value="ECO:0007669"/>
    <property type="project" value="InterPro"/>
</dbReference>
<dbReference type="PANTHER" id="PTHR11607">
    <property type="entry name" value="ALPHA-MANNOSIDASE"/>
    <property type="match status" value="1"/>
</dbReference>
<dbReference type="EMBL" id="JAIWQS010000002">
    <property type="protein sequence ID" value="KAJ8772491.1"/>
    <property type="molecule type" value="Genomic_DNA"/>
</dbReference>
<dbReference type="SUPFAM" id="SSF88713">
    <property type="entry name" value="Glycoside hydrolase/deacetylase"/>
    <property type="match status" value="1"/>
</dbReference>
<keyword evidence="10 11" id="KW-0326">Glycosidase</keyword>
<dbReference type="PANTHER" id="PTHR11607:SF3">
    <property type="entry name" value="LYSOSOMAL ALPHA-MANNOSIDASE"/>
    <property type="match status" value="1"/>
</dbReference>
<keyword evidence="5 11" id="KW-0732">Signal</keyword>
<dbReference type="InterPro" id="IPR011330">
    <property type="entry name" value="Glyco_hydro/deAcase_b/a-brl"/>
</dbReference>
<evidence type="ECO:0000256" key="5">
    <source>
        <dbReference type="ARBA" id="ARBA00022729"/>
    </source>
</evidence>
<dbReference type="FunFam" id="1.20.1270.50:FF:000002">
    <property type="entry name" value="Alpha-mannosidase"/>
    <property type="match status" value="1"/>
</dbReference>
<dbReference type="Pfam" id="PF17677">
    <property type="entry name" value="Glyco_hydro38C2"/>
    <property type="match status" value="1"/>
</dbReference>
<evidence type="ECO:0000256" key="9">
    <source>
        <dbReference type="ARBA" id="ARBA00023180"/>
    </source>
</evidence>
<dbReference type="Pfam" id="PF07748">
    <property type="entry name" value="Glyco_hydro_38C"/>
    <property type="match status" value="1"/>
</dbReference>
<dbReference type="AlphaFoldDB" id="A0AAV8TZR5"/>
<accession>A0AAV8TZR5</accession>
<dbReference type="EC" id="3.2.1.-" evidence="11"/>
<dbReference type="Gene3D" id="2.60.40.1180">
    <property type="entry name" value="Golgi alpha-mannosidase II"/>
    <property type="match status" value="1"/>
</dbReference>
<dbReference type="GO" id="GO:0030246">
    <property type="term" value="F:carbohydrate binding"/>
    <property type="evidence" value="ECO:0007669"/>
    <property type="project" value="InterPro"/>
</dbReference>
<dbReference type="SUPFAM" id="SSF88688">
    <property type="entry name" value="Families 57/38 glycoside transferase middle domain"/>
    <property type="match status" value="1"/>
</dbReference>
<dbReference type="InterPro" id="IPR000602">
    <property type="entry name" value="Glyco_hydro_38_N"/>
</dbReference>
<comment type="similarity">
    <text evidence="2 11">Belongs to the glycosyl hydrolase 38 family.</text>
</comment>
<comment type="catalytic activity">
    <reaction evidence="1">
        <text>Hydrolysis of terminal, non-reducing alpha-D-mannose residues in alpha-D-mannosides.</text>
        <dbReference type="EC" id="3.2.1.24"/>
    </reaction>
</comment>
<dbReference type="InterPro" id="IPR041147">
    <property type="entry name" value="GH38_C"/>
</dbReference>
<dbReference type="Gene3D" id="3.20.110.10">
    <property type="entry name" value="Glycoside hydrolase 38, N terminal domain"/>
    <property type="match status" value="1"/>
</dbReference>
<dbReference type="Pfam" id="PF09261">
    <property type="entry name" value="Alpha-mann_mid"/>
    <property type="match status" value="1"/>
</dbReference>
<keyword evidence="4 11" id="KW-0479">Metal-binding</keyword>
<protein>
    <recommendedName>
        <fullName evidence="3 11">Alpha-mannosidase</fullName>
        <ecNumber evidence="11">3.2.1.-</ecNumber>
    </recommendedName>
</protein>
<evidence type="ECO:0000259" key="12">
    <source>
        <dbReference type="SMART" id="SM00872"/>
    </source>
</evidence>
<reference evidence="13 14" key="1">
    <citation type="submission" date="2021-09" db="EMBL/GenBank/DDBJ databases">
        <title>Genomic insights and catalytic innovation underlie evolution of tropane alkaloids biosynthesis.</title>
        <authorList>
            <person name="Wang Y.-J."/>
            <person name="Tian T."/>
            <person name="Huang J.-P."/>
            <person name="Huang S.-X."/>
        </authorList>
    </citation>
    <scope>NUCLEOTIDE SEQUENCE [LARGE SCALE GENOMIC DNA]</scope>
    <source>
        <strain evidence="13">KIB-2018</strain>
        <tissue evidence="13">Leaf</tissue>
    </source>
</reference>
<name>A0AAV8TZR5_9ROSI</name>
<proteinExistence type="inferred from homology"/>
<dbReference type="GO" id="GO:0004559">
    <property type="term" value="F:alpha-mannosidase activity"/>
    <property type="evidence" value="ECO:0007669"/>
    <property type="project" value="UniProtKB-EC"/>
</dbReference>
<dbReference type="InterPro" id="IPR037094">
    <property type="entry name" value="Glyco_hydro_38_cen_sf"/>
</dbReference>
<dbReference type="SMART" id="SM00872">
    <property type="entry name" value="Alpha-mann_mid"/>
    <property type="match status" value="1"/>
</dbReference>
<dbReference type="Gene3D" id="2.60.40.1360">
    <property type="match status" value="1"/>
</dbReference>
<dbReference type="InterPro" id="IPR028995">
    <property type="entry name" value="Glyco_hydro_57/38_cen_sf"/>
</dbReference>
<dbReference type="Proteomes" id="UP001159364">
    <property type="component" value="Linkage Group LG02"/>
</dbReference>
<dbReference type="Pfam" id="PF01074">
    <property type="entry name" value="Glyco_hydro_38N"/>
    <property type="match status" value="1"/>
</dbReference>
<comment type="cofactor">
    <cofactor evidence="11">
        <name>Zn(2+)</name>
        <dbReference type="ChEBI" id="CHEBI:29105"/>
    </cofactor>
    <text evidence="11">Binds 1 zinc ion per subunit.</text>
</comment>
<dbReference type="GO" id="GO:0046872">
    <property type="term" value="F:metal ion binding"/>
    <property type="evidence" value="ECO:0007669"/>
    <property type="project" value="UniProtKB-KW"/>
</dbReference>
<evidence type="ECO:0000256" key="10">
    <source>
        <dbReference type="ARBA" id="ARBA00023295"/>
    </source>
</evidence>
<keyword evidence="9" id="KW-0325">Glycoprotein</keyword>
<dbReference type="FunFam" id="3.20.110.10:FF:000001">
    <property type="entry name" value="Alpha-mannosidase"/>
    <property type="match status" value="1"/>
</dbReference>
<evidence type="ECO:0000313" key="14">
    <source>
        <dbReference type="Proteomes" id="UP001159364"/>
    </source>
</evidence>
<feature type="domain" description="Glycoside hydrolase family 38 central" evidence="12">
    <location>
        <begin position="360"/>
        <end position="434"/>
    </location>
</feature>
<feature type="signal peptide" evidence="11">
    <location>
        <begin position="1"/>
        <end position="25"/>
    </location>
</feature>
<keyword evidence="6 11" id="KW-0378">Hydrolase</keyword>
<dbReference type="CDD" id="cd10810">
    <property type="entry name" value="GH38N_AMII_LAM_like"/>
    <property type="match status" value="1"/>
</dbReference>
<dbReference type="InterPro" id="IPR027291">
    <property type="entry name" value="Glyco_hydro_38_N_sf"/>
</dbReference>
<sequence length="1019" mass="115341">MEFQQCWPLLLLFLVKGLHFFRVESKYIAYNTTSRIVPGKINVHLVPHTHDDVGRLKTVDQYYVGANNSIQGACVQNILDSLVPALLADKNRKFVYVEQAFFQRWWKEQNKRVRNIVRKLVRSGRLELINGGMCMHDEAATHYIDMIDQTTLGHRFIKEEFNVTPRTGWQIDTFGHSAVQAYLLGAQVGLDSVFFGRIDYQDHAKRANKKTLEVVWRGSKTFGSSSQIFADALPDGYGPPGDFYYEVNADFDSPIVQDDNNFFDYNVPQRVNEFVSAAVKQANLTRTNHIMWTMGDDFQYQYAETWFKQMDKLINYVNQDGRVNALYSTPSMYTDAKHATNESWPLKTDDYFPYADMENAYWTGYFTSRPALKGYVRKLSGYYLAARQLDFFKGRSKLGPNTESLAVALAIAQHHDGVSGTEKQHVANDYAKRLSIGHTEAEEVVGTSLSCMVNMKSKTGCMNQINKFQQCPLLNISYCPASEVNLMKGKNLVVVVYNSLGWKRYDIIRIPVLNENVMVKDSKGRKIESQILPLLNASISIRNYYSEAYLGISPNVTPKYWLAFSASLPPLGFNTYFISIDTSAGKHGATTSVMQMPTIECAQTDRIEIGPGNLKLIYSGKEGKLTEYINSRSSVKASLEQTYGYYAGYEGDQGSKASGAYIFRPNGTYPIKSEGQVDFMILRGPLFHEVHQRINSWIHQVTRLYKRKEHAEFEFTVGPIPIDDGIGKEVITKLVTTMKNNKVFYTDSNGRDFLERIRDYRKDWDLKVNQPVAGNYYPINLGMYMKDNISEVSILVDRAVGGSSIVDGQLEIMVHRRLVEDDSRGVVGALNETVCVHNGCTGLTIVGSYYLRIDPVGEGAKWRRSYGQEIYSPFLLAFAEQDADGWTKSHVTTFSGMDPSYVLPDNVAIVTLQELEDGKVLLRLAHLYEIGEDKNLSTMARVELKRVFPSKKINKVTETSLSANQGRAEMEKKRLVWKVEGASEEELKVVRGGPVNPETLVVELSPMEIRTFLVDFGSK</sequence>
<dbReference type="Gene3D" id="1.20.1270.50">
    <property type="entry name" value="Glycoside hydrolase family 38, central domain"/>
    <property type="match status" value="2"/>
</dbReference>
<dbReference type="InterPro" id="IPR050843">
    <property type="entry name" value="Glycosyl_Hydrlase_38"/>
</dbReference>
<feature type="chain" id="PRO_5043112079" description="Alpha-mannosidase" evidence="11">
    <location>
        <begin position="26"/>
        <end position="1019"/>
    </location>
</feature>
<keyword evidence="7 11" id="KW-0862">Zinc</keyword>